<dbReference type="EMBL" id="GBXM01013977">
    <property type="protein sequence ID" value="JAH94600.1"/>
    <property type="molecule type" value="Transcribed_RNA"/>
</dbReference>
<evidence type="ECO:0000313" key="1">
    <source>
        <dbReference type="EMBL" id="JAH94600.1"/>
    </source>
</evidence>
<name>A0A0E9WY99_ANGAN</name>
<protein>
    <submittedName>
        <fullName evidence="1">Uncharacterized protein</fullName>
    </submittedName>
</protein>
<dbReference type="AlphaFoldDB" id="A0A0E9WY99"/>
<reference evidence="1" key="1">
    <citation type="submission" date="2014-11" db="EMBL/GenBank/DDBJ databases">
        <authorList>
            <person name="Amaro Gonzalez C."/>
        </authorList>
    </citation>
    <scope>NUCLEOTIDE SEQUENCE</scope>
</reference>
<organism evidence="1">
    <name type="scientific">Anguilla anguilla</name>
    <name type="common">European freshwater eel</name>
    <name type="synonym">Muraena anguilla</name>
    <dbReference type="NCBI Taxonomy" id="7936"/>
    <lineage>
        <taxon>Eukaryota</taxon>
        <taxon>Metazoa</taxon>
        <taxon>Chordata</taxon>
        <taxon>Craniata</taxon>
        <taxon>Vertebrata</taxon>
        <taxon>Euteleostomi</taxon>
        <taxon>Actinopterygii</taxon>
        <taxon>Neopterygii</taxon>
        <taxon>Teleostei</taxon>
        <taxon>Anguilliformes</taxon>
        <taxon>Anguillidae</taxon>
        <taxon>Anguilla</taxon>
    </lineage>
</organism>
<proteinExistence type="predicted"/>
<sequence length="43" mass="5229">MLCVCHFPSEYASIHLQEFLFQLEQKEIHFLLQCNKNTLYIQK</sequence>
<reference evidence="1" key="2">
    <citation type="journal article" date="2015" name="Fish Shellfish Immunol.">
        <title>Early steps in the European eel (Anguilla anguilla)-Vibrio vulnificus interaction in the gills: Role of the RtxA13 toxin.</title>
        <authorList>
            <person name="Callol A."/>
            <person name="Pajuelo D."/>
            <person name="Ebbesson L."/>
            <person name="Teles M."/>
            <person name="MacKenzie S."/>
            <person name="Amaro C."/>
        </authorList>
    </citation>
    <scope>NUCLEOTIDE SEQUENCE</scope>
</reference>
<accession>A0A0E9WY99</accession>